<dbReference type="AlphaFoldDB" id="A0A845QCL7"/>
<evidence type="ECO:0000256" key="1">
    <source>
        <dbReference type="SAM" id="Phobius"/>
    </source>
</evidence>
<proteinExistence type="predicted"/>
<sequence>MAGIPLDKQLFSLLALVLTFVAFLPYMRAILRDETRPHVFSWLIWAGGTVVVFFAQLADGAGIGAWPIGISGAVTFLVAFLAMRTTADTTIVASDWVYLALAITALPLWWLTSDPLYAVVILTIVDLLGFGPSMRKAYGAPHEENATFFTLMALRNGCVVLALEAYTWATVLFPAAVGIACVLFVALILLRRRAVAQAV</sequence>
<accession>A0A845QCL7</accession>
<dbReference type="GeneID" id="300655346"/>
<dbReference type="RefSeq" id="WP_027840312.1">
    <property type="nucleotide sequence ID" value="NZ_BMHN01000001.1"/>
</dbReference>
<gene>
    <name evidence="2" type="ORF">GTQ45_10685</name>
</gene>
<organism evidence="2 3">
    <name type="scientific">Pyruvatibacter mobilis</name>
    <dbReference type="NCBI Taxonomy" id="1712261"/>
    <lineage>
        <taxon>Bacteria</taxon>
        <taxon>Pseudomonadati</taxon>
        <taxon>Pseudomonadota</taxon>
        <taxon>Alphaproteobacteria</taxon>
        <taxon>Hyphomicrobiales</taxon>
        <taxon>Parvibaculaceae</taxon>
        <taxon>Pyruvatibacter</taxon>
    </lineage>
</organism>
<feature type="transmembrane region" description="Helical" evidence="1">
    <location>
        <begin position="64"/>
        <end position="83"/>
    </location>
</feature>
<keyword evidence="1" id="KW-0812">Transmembrane</keyword>
<feature type="transmembrane region" description="Helical" evidence="1">
    <location>
        <begin position="6"/>
        <end position="27"/>
    </location>
</feature>
<protein>
    <submittedName>
        <fullName evidence="2">Uncharacterized protein</fullName>
    </submittedName>
</protein>
<feature type="transmembrane region" description="Helical" evidence="1">
    <location>
        <begin position="116"/>
        <end position="134"/>
    </location>
</feature>
<name>A0A845QCL7_9HYPH</name>
<keyword evidence="1" id="KW-1133">Transmembrane helix</keyword>
<keyword evidence="1" id="KW-0472">Membrane</keyword>
<dbReference type="Proteomes" id="UP000470384">
    <property type="component" value="Unassembled WGS sequence"/>
</dbReference>
<feature type="transmembrane region" description="Helical" evidence="1">
    <location>
        <begin position="39"/>
        <end position="58"/>
    </location>
</feature>
<reference evidence="2 3" key="1">
    <citation type="journal article" date="2016" name="Int. J. Syst. Evol. Microbiol.">
        <title>Pyruvatibacter mobilis gen. nov., sp. nov., a marine bacterium from the culture broth of Picochlorum sp. 122.</title>
        <authorList>
            <person name="Wang G."/>
            <person name="Tang M."/>
            <person name="Wu H."/>
            <person name="Dai S."/>
            <person name="Li T."/>
            <person name="Chen C."/>
            <person name="He H."/>
            <person name="Fan J."/>
            <person name="Xiang W."/>
            <person name="Li X."/>
        </authorList>
    </citation>
    <scope>NUCLEOTIDE SEQUENCE [LARGE SCALE GENOMIC DNA]</scope>
    <source>
        <strain evidence="2 3">GYP-11</strain>
    </source>
</reference>
<keyword evidence="3" id="KW-1185">Reference proteome</keyword>
<feature type="transmembrane region" description="Helical" evidence="1">
    <location>
        <begin position="172"/>
        <end position="190"/>
    </location>
</feature>
<feature type="transmembrane region" description="Helical" evidence="1">
    <location>
        <begin position="146"/>
        <end position="166"/>
    </location>
</feature>
<feature type="transmembrane region" description="Helical" evidence="1">
    <location>
        <begin position="90"/>
        <end position="110"/>
    </location>
</feature>
<comment type="caution">
    <text evidence="2">The sequence shown here is derived from an EMBL/GenBank/DDBJ whole genome shotgun (WGS) entry which is preliminary data.</text>
</comment>
<dbReference type="EMBL" id="WXYQ01000007">
    <property type="protein sequence ID" value="NBG96197.1"/>
    <property type="molecule type" value="Genomic_DNA"/>
</dbReference>
<evidence type="ECO:0000313" key="2">
    <source>
        <dbReference type="EMBL" id="NBG96197.1"/>
    </source>
</evidence>
<dbReference type="OrthoDB" id="2242787at2"/>
<evidence type="ECO:0000313" key="3">
    <source>
        <dbReference type="Proteomes" id="UP000470384"/>
    </source>
</evidence>